<evidence type="ECO:0000313" key="2">
    <source>
        <dbReference type="Proteomes" id="UP000494218"/>
    </source>
</evidence>
<organism evidence="1 2">
    <name type="scientific">Burkholderia lata (strain ATCC 17760 / DSM 23089 / LMG 22485 / NCIMB 9086 / R18194 / 383)</name>
    <dbReference type="NCBI Taxonomy" id="482957"/>
    <lineage>
        <taxon>Bacteria</taxon>
        <taxon>Pseudomonadati</taxon>
        <taxon>Pseudomonadota</taxon>
        <taxon>Betaproteobacteria</taxon>
        <taxon>Burkholderiales</taxon>
        <taxon>Burkholderiaceae</taxon>
        <taxon>Burkholderia</taxon>
        <taxon>Burkholderia cepacia complex</taxon>
    </lineage>
</organism>
<sequence>MIVTFPFEDDPYYSAPQPASYPQSASAALSTSALVRKYIDLAKHVAGGVFPVGRNRFWHGGVHLSGKKPVRAVADGTIVAFRLDRDYIDSELGRQIKAAVPVKASATKAKSQPLALRQFSSSFVLIRHECEVNRGGGEMQPVAGVSQGVSASIPRYIGAHFYSLYANLLPQKQLQNKALLPPFLTTTNTIVPVAALRGDEVTVSAVIDDGHHMVKIRITDINTRNSGEGWIERMYLDVEPGVPLRPEQKIRLSYPISFMYCCHPTEKRWMPLDRTFSMEYPVRAGQVIGYAGITDGDLGPVADSFHFEIFTGENRLVKQMKPLVPLNIINPSSSYQEYADGQKSDGMGKVWLTKNASLAKINLDKTVATLSASDMQVFPAGSCFFAAIPCGLDGMKPDAVSDLICFKLFGMNGSTYYAYVDQARAVADGREFVRDAWVTLTTDSDWVARGWQAYEDSELNTTDDGFVEDDDAVMQKILSAAHKSSASLSPEDLHADGVDAILRTAAVRFHTEWDSSNNSKRYDKLQQGGHPPLPQLSDSQFKAFLQDIQRQQFWSDAKVQQDGVNNAMKPLSTPMDTKNWHFHPVGFLAQMRECLATDATLSEEAFELEIRQSWITCLKLIEKRLKQLEPWADANAAMPDAPSARAPVVREYATLQTIHNVAHHDLWSNFEYWFGVTPNDIAAPETLHGQLAAKPAGHHVHNYLKGMREFFRHISMQRVVKGALGFEAGAYVQPGVYPAKALTPARSGFRMEYVNIACQYGPFFRSFNNRDPVDQNRMEIQLHEVAHLQNTAHAKDQRIDVNGADDPDKYNGKTAYGARAARVLAEFMPNRALANAESIALFIESAKDEA</sequence>
<gene>
    <name evidence="1" type="ORF">BLA23254_06473</name>
</gene>
<dbReference type="Proteomes" id="UP000494218">
    <property type="component" value="Unassembled WGS sequence"/>
</dbReference>
<dbReference type="InterPro" id="IPR024079">
    <property type="entry name" value="MetalloPept_cat_dom_sf"/>
</dbReference>
<dbReference type="EMBL" id="CABVPW010000042">
    <property type="protein sequence ID" value="VWC33144.1"/>
    <property type="molecule type" value="Genomic_DNA"/>
</dbReference>
<evidence type="ECO:0000313" key="1">
    <source>
        <dbReference type="EMBL" id="VWC33144.1"/>
    </source>
</evidence>
<proteinExistence type="predicted"/>
<dbReference type="RefSeq" id="WP_175034670.1">
    <property type="nucleotide sequence ID" value="NZ_CABVPW010000042.1"/>
</dbReference>
<dbReference type="GO" id="GO:0008237">
    <property type="term" value="F:metallopeptidase activity"/>
    <property type="evidence" value="ECO:0007669"/>
    <property type="project" value="InterPro"/>
</dbReference>
<protein>
    <submittedName>
        <fullName evidence="1">Calcium-binding protein</fullName>
    </submittedName>
</protein>
<dbReference type="AlphaFoldDB" id="A0A6P2RBR8"/>
<dbReference type="Gene3D" id="3.40.390.10">
    <property type="entry name" value="Collagenase (Catalytic Domain)"/>
    <property type="match status" value="1"/>
</dbReference>
<reference evidence="1 2" key="1">
    <citation type="submission" date="2019-09" db="EMBL/GenBank/DDBJ databases">
        <authorList>
            <person name="Depoorter E."/>
        </authorList>
    </citation>
    <scope>NUCLEOTIDE SEQUENCE [LARGE SCALE GENOMIC DNA]</scope>
    <source>
        <strain evidence="1">LMG 23254</strain>
    </source>
</reference>
<accession>A0A6P2RBR8</accession>
<dbReference type="SUPFAM" id="SSF55486">
    <property type="entry name" value="Metalloproteases ('zincins'), catalytic domain"/>
    <property type="match status" value="1"/>
</dbReference>
<name>A0A6P2RBR8_BURL3</name>